<proteinExistence type="predicted"/>
<evidence type="ECO:0000313" key="1">
    <source>
        <dbReference type="EMBL" id="KAH7833626.1"/>
    </source>
</evidence>
<comment type="caution">
    <text evidence="1">The sequence shown here is derived from an EMBL/GenBank/DDBJ whole genome shotgun (WGS) entry which is preliminary data.</text>
</comment>
<name>A0ACB7WYN5_9ERIC</name>
<gene>
    <name evidence="1" type="ORF">Vadar_008201</name>
</gene>
<evidence type="ECO:0000313" key="2">
    <source>
        <dbReference type="Proteomes" id="UP000828048"/>
    </source>
</evidence>
<accession>A0ACB7WYN5</accession>
<dbReference type="EMBL" id="CM037152">
    <property type="protein sequence ID" value="KAH7833626.1"/>
    <property type="molecule type" value="Genomic_DNA"/>
</dbReference>
<protein>
    <submittedName>
        <fullName evidence="1">Uncharacterized protein</fullName>
    </submittedName>
</protein>
<organism evidence="1 2">
    <name type="scientific">Vaccinium darrowii</name>
    <dbReference type="NCBI Taxonomy" id="229202"/>
    <lineage>
        <taxon>Eukaryota</taxon>
        <taxon>Viridiplantae</taxon>
        <taxon>Streptophyta</taxon>
        <taxon>Embryophyta</taxon>
        <taxon>Tracheophyta</taxon>
        <taxon>Spermatophyta</taxon>
        <taxon>Magnoliopsida</taxon>
        <taxon>eudicotyledons</taxon>
        <taxon>Gunneridae</taxon>
        <taxon>Pentapetalae</taxon>
        <taxon>asterids</taxon>
        <taxon>Ericales</taxon>
        <taxon>Ericaceae</taxon>
        <taxon>Vaccinioideae</taxon>
        <taxon>Vaccinieae</taxon>
        <taxon>Vaccinium</taxon>
    </lineage>
</organism>
<dbReference type="Proteomes" id="UP000828048">
    <property type="component" value="Chromosome 2"/>
</dbReference>
<keyword evidence="2" id="KW-1185">Reference proteome</keyword>
<sequence>MFFYDTKRDKTKYVMLNDKNVVTMMFHCNEDEVDLFIEEPECSNDDFQTFYPSTRESICTDNNNTSVRETMASNPSEMTNGRTKEMGLMPYLPKNANEILSGKGQLFDSPNLFKQALMIFAASDKFSFKYLDNRKAYYQIVCQVQGCPWKLMARFDSGGDLVRVIDMKNEHKHNALDESSYKPTIASKQVGLFFKNKIL</sequence>
<reference evidence="1 2" key="1">
    <citation type="journal article" date="2021" name="Hortic Res">
        <title>High-quality reference genome and annotation aids understanding of berry development for evergreen blueberry (Vaccinium darrowii).</title>
        <authorList>
            <person name="Yu J."/>
            <person name="Hulse-Kemp A.M."/>
            <person name="Babiker E."/>
            <person name="Staton M."/>
        </authorList>
    </citation>
    <scope>NUCLEOTIDE SEQUENCE [LARGE SCALE GENOMIC DNA]</scope>
    <source>
        <strain evidence="2">cv. NJ 8807/NJ 8810</strain>
        <tissue evidence="1">Young leaf</tissue>
    </source>
</reference>